<accession>A0ABQ1PXC7</accession>
<proteinExistence type="predicted"/>
<evidence type="ECO:0000313" key="2">
    <source>
        <dbReference type="EMBL" id="GGD06043.1"/>
    </source>
</evidence>
<sequence>MSVKFENRTIPKIDEVATFGELTFRSFTLGYENGMNNEVGTDVKSVKVLFYSTAKKDFVEIDFPSELQEKIEGLKRKQVVVLKGDVSALGWYASLEQQNGFVSAESGLKFMATDFTLGSSAKSSNSGSQPTNQASQGKEEKKNN</sequence>
<name>A0ABQ1PXC7_9ENTE</name>
<feature type="compositionally biased region" description="Low complexity" evidence="1">
    <location>
        <begin position="119"/>
        <end position="128"/>
    </location>
</feature>
<protein>
    <recommendedName>
        <fullName evidence="4">Phage tail protein</fullName>
    </recommendedName>
</protein>
<evidence type="ECO:0008006" key="4">
    <source>
        <dbReference type="Google" id="ProtNLM"/>
    </source>
</evidence>
<reference evidence="3" key="1">
    <citation type="journal article" date="2019" name="Int. J. Syst. Evol. Microbiol.">
        <title>The Global Catalogue of Microorganisms (GCM) 10K type strain sequencing project: providing services to taxonomists for standard genome sequencing and annotation.</title>
        <authorList>
            <consortium name="The Broad Institute Genomics Platform"/>
            <consortium name="The Broad Institute Genome Sequencing Center for Infectious Disease"/>
            <person name="Wu L."/>
            <person name="Ma J."/>
        </authorList>
    </citation>
    <scope>NUCLEOTIDE SEQUENCE [LARGE SCALE GENOMIC DNA]</scope>
    <source>
        <strain evidence="3">CGMCC 1.15942</strain>
    </source>
</reference>
<dbReference type="RefSeq" id="WP_088270101.1">
    <property type="nucleotide sequence ID" value="NZ_BMKI01000032.1"/>
</dbReference>
<dbReference type="EMBL" id="BMKI01000032">
    <property type="protein sequence ID" value="GGD06043.1"/>
    <property type="molecule type" value="Genomic_DNA"/>
</dbReference>
<evidence type="ECO:0000256" key="1">
    <source>
        <dbReference type="SAM" id="MobiDB-lite"/>
    </source>
</evidence>
<comment type="caution">
    <text evidence="2">The sequence shown here is derived from an EMBL/GenBank/DDBJ whole genome shotgun (WGS) entry which is preliminary data.</text>
</comment>
<feature type="region of interest" description="Disordered" evidence="1">
    <location>
        <begin position="118"/>
        <end position="144"/>
    </location>
</feature>
<evidence type="ECO:0000313" key="3">
    <source>
        <dbReference type="Proteomes" id="UP000630615"/>
    </source>
</evidence>
<keyword evidence="3" id="KW-1185">Reference proteome</keyword>
<gene>
    <name evidence="2" type="ORF">GCM10011573_39300</name>
</gene>
<dbReference type="Proteomes" id="UP000630615">
    <property type="component" value="Unassembled WGS sequence"/>
</dbReference>
<organism evidence="2 3">
    <name type="scientific">Enterococcus wangshanyuanii</name>
    <dbReference type="NCBI Taxonomy" id="2005703"/>
    <lineage>
        <taxon>Bacteria</taxon>
        <taxon>Bacillati</taxon>
        <taxon>Bacillota</taxon>
        <taxon>Bacilli</taxon>
        <taxon>Lactobacillales</taxon>
        <taxon>Enterococcaceae</taxon>
        <taxon>Enterococcus</taxon>
    </lineage>
</organism>